<reference evidence="2 3" key="1">
    <citation type="submission" date="2024-02" db="EMBL/GenBank/DDBJ databases">
        <title>Genome and pathogenicity analysis of Helicobacter mastomyrinus isolated from mice.</title>
        <authorList>
            <person name="Zhu L."/>
        </authorList>
    </citation>
    <scope>NUCLEOTIDE SEQUENCE [LARGE SCALE GENOMIC DNA]</scope>
    <source>
        <strain evidence="2 3">Hm-17</strain>
    </source>
</reference>
<keyword evidence="2" id="KW-0675">Receptor</keyword>
<evidence type="ECO:0000313" key="2">
    <source>
        <dbReference type="EMBL" id="XAM18784.1"/>
    </source>
</evidence>
<sequence>MIQYLKIQYLKIQYLKQTFKKVAGDGDMHNKISIKFTSFIMLHILCSSPLFAEQNLATPPAAASHSAQDSKDNGVRKVNLGRSVIRAEHKDETYQSSNTINSQILESAPSGNGDIGSMLRILPNVQFDNAELRSNTPGEIDPAKISISGGLHYQNLFTIDGRDMNNDLNPAQNGSTWTSTTPGRSQGMAIDVSLLESINVQDSNVSATYGGFTGGVVEAFTRRANKPFGANISYQITQGNAQPGKFSMTHYHIYGNDASLDAFINASANGENQTNTPVFIKHLIRANLESQIDDKLGVIAAFATTQSFIPLRRSDNSYLNTTAYPIPEGIVQDSNGQAVQNQVRQIYNYFLKTHYDVDENLSFELTYTYAPDYNNRYLPGGKPDQSYDWVSGGHDVGFKTTWRNTLGKMTNTLGYSYLQNSTIAHGYEHTKEWRVSDAKNWSNWAGRAREGGYAPSESIQHTLSNKLIQDFKPLQDPLGIAHRFQVGFELGYQYARFGYTHDHFIARQTTTKLEANQTCPNLEWCDPSKTYFIKTSGTGANRTYTLEPWENGQYFYSAWLYRGSTTLDNTLLAAFAEDDMTLPLEYKGRDIGHINIRPGIRFDYDSYMDKLTTAPRLSLSYEAPWNELHHEFSTSMIAGANRYYGRNIFSYRLRADLNAMQTTIYRNDPNTDFYDVLAMGTTCPTGNAPVDNDLNGARRFNQNCIVTHLNAVKFNQLKVPYVDEFVIGFTQQLYDWSLVAKYIYRAGKDDIRYVRRDYANLPIDPSLTTHYFTFTNEGKSWSDVVTLTFTKNETIEFFNTKNYIFFAFDWTNVKRNFNDYSRAATANELQDADILYNGEVVAYSQRPASNFVRPYTLRLNTIHTFNVGKTKWLLNNFFRFRSAYDAITRIHIAGRQYTATRTPNPAYNPAHNNKDQYVPQRIREAFTWDMRLGFEVDVYKGNTLYTNIDIYNLLDAKNPTILNSNYAGTSSAPTLAYEVGRQFWVQVGYRY</sequence>
<proteinExistence type="predicted"/>
<dbReference type="Proteomes" id="UP001434737">
    <property type="component" value="Chromosome"/>
</dbReference>
<dbReference type="Pfam" id="PF07715">
    <property type="entry name" value="Plug"/>
    <property type="match status" value="1"/>
</dbReference>
<protein>
    <submittedName>
        <fullName evidence="2">TonB-dependent receptor</fullName>
    </submittedName>
</protein>
<dbReference type="Gene3D" id="2.170.130.10">
    <property type="entry name" value="TonB-dependent receptor, plug domain"/>
    <property type="match status" value="1"/>
</dbReference>
<dbReference type="InterPro" id="IPR037066">
    <property type="entry name" value="Plug_dom_sf"/>
</dbReference>
<organism evidence="2 3">
    <name type="scientific">Helicobacter mastomyrinus</name>
    <dbReference type="NCBI Taxonomy" id="287948"/>
    <lineage>
        <taxon>Bacteria</taxon>
        <taxon>Pseudomonadati</taxon>
        <taxon>Campylobacterota</taxon>
        <taxon>Epsilonproteobacteria</taxon>
        <taxon>Campylobacterales</taxon>
        <taxon>Helicobacteraceae</taxon>
        <taxon>Helicobacter</taxon>
    </lineage>
</organism>
<gene>
    <name evidence="2" type="ORF">V3I05_03630</name>
</gene>
<name>A0ABZ3F9R5_9HELI</name>
<dbReference type="RefSeq" id="WP_343354037.1">
    <property type="nucleotide sequence ID" value="NZ_CP145316.1"/>
</dbReference>
<keyword evidence="3" id="KW-1185">Reference proteome</keyword>
<evidence type="ECO:0000259" key="1">
    <source>
        <dbReference type="Pfam" id="PF07715"/>
    </source>
</evidence>
<dbReference type="InterPro" id="IPR012910">
    <property type="entry name" value="Plug_dom"/>
</dbReference>
<feature type="domain" description="TonB-dependent receptor plug" evidence="1">
    <location>
        <begin position="90"/>
        <end position="216"/>
    </location>
</feature>
<dbReference type="EMBL" id="CP145316">
    <property type="protein sequence ID" value="XAM18784.1"/>
    <property type="molecule type" value="Genomic_DNA"/>
</dbReference>
<accession>A0ABZ3F9R5</accession>
<dbReference type="SUPFAM" id="SSF56935">
    <property type="entry name" value="Porins"/>
    <property type="match status" value="1"/>
</dbReference>
<evidence type="ECO:0000313" key="3">
    <source>
        <dbReference type="Proteomes" id="UP001434737"/>
    </source>
</evidence>